<feature type="coiled-coil region" evidence="1">
    <location>
        <begin position="324"/>
        <end position="351"/>
    </location>
</feature>
<dbReference type="Proteomes" id="UP000184212">
    <property type="component" value="Unassembled WGS sequence"/>
</dbReference>
<keyword evidence="2" id="KW-0732">Signal</keyword>
<feature type="chain" id="PRO_5011979754" description="Chaperone of endosialidase" evidence="2">
    <location>
        <begin position="19"/>
        <end position="353"/>
    </location>
</feature>
<keyword evidence="1" id="KW-0175">Coiled coil</keyword>
<organism evidence="3 4">
    <name type="scientific">Chryseolinea serpens</name>
    <dbReference type="NCBI Taxonomy" id="947013"/>
    <lineage>
        <taxon>Bacteria</taxon>
        <taxon>Pseudomonadati</taxon>
        <taxon>Bacteroidota</taxon>
        <taxon>Cytophagia</taxon>
        <taxon>Cytophagales</taxon>
        <taxon>Fulvivirgaceae</taxon>
        <taxon>Chryseolinea</taxon>
    </lineage>
</organism>
<dbReference type="OrthoDB" id="1163828at2"/>
<name>A0A1M5VBN6_9BACT</name>
<evidence type="ECO:0000313" key="4">
    <source>
        <dbReference type="Proteomes" id="UP000184212"/>
    </source>
</evidence>
<gene>
    <name evidence="3" type="ORF">SAMN04488109_4988</name>
</gene>
<sequence length="353" mass="37779">MRVLLTSLLSISFFWATAQLSVPNGTVTATTNPATGRVGIGTTSPVSPLEVRVAGDNTQVQTALTILQTNPGSPNGTAGVRLDLGIGNNVTNNGILGRITLKETYWSTQPKMFFSLLDPSSTMQDRLIIDTNGNVGLGVVDPDATLSVYSSISGGHRIKIGDLGSGAKKPSFFLRANADQVNKGYFGMQTAPTGYANDFAIIGADDGGVQRYLHFGYNTGDDPSGTFNPKMSINMYSGNVGIGSTAPDAKLAVKGTVHAQEVKVDLSVPGPDYVFESDYKMPSLSELRDFISQNKHLPEVPAAKELEKDGINVGEMNMLLLKKIEELTLYMLEQQNEVNSLKAEVSALKKQIK</sequence>
<evidence type="ECO:0000256" key="2">
    <source>
        <dbReference type="SAM" id="SignalP"/>
    </source>
</evidence>
<dbReference type="RefSeq" id="WP_143165078.1">
    <property type="nucleotide sequence ID" value="NZ_FQWQ01000004.1"/>
</dbReference>
<evidence type="ECO:0008006" key="5">
    <source>
        <dbReference type="Google" id="ProtNLM"/>
    </source>
</evidence>
<dbReference type="STRING" id="947013.SAMN04488109_4988"/>
<dbReference type="AlphaFoldDB" id="A0A1M5VBN6"/>
<keyword evidence="4" id="KW-1185">Reference proteome</keyword>
<dbReference type="EMBL" id="FQWQ01000004">
    <property type="protein sequence ID" value="SHH72692.1"/>
    <property type="molecule type" value="Genomic_DNA"/>
</dbReference>
<accession>A0A1M5VBN6</accession>
<evidence type="ECO:0000256" key="1">
    <source>
        <dbReference type="SAM" id="Coils"/>
    </source>
</evidence>
<proteinExistence type="predicted"/>
<evidence type="ECO:0000313" key="3">
    <source>
        <dbReference type="EMBL" id="SHH72692.1"/>
    </source>
</evidence>
<protein>
    <recommendedName>
        <fullName evidence="5">Chaperone of endosialidase</fullName>
    </recommendedName>
</protein>
<feature type="signal peptide" evidence="2">
    <location>
        <begin position="1"/>
        <end position="18"/>
    </location>
</feature>
<reference evidence="3 4" key="1">
    <citation type="submission" date="2016-11" db="EMBL/GenBank/DDBJ databases">
        <authorList>
            <person name="Jaros S."/>
            <person name="Januszkiewicz K."/>
            <person name="Wedrychowicz H."/>
        </authorList>
    </citation>
    <scope>NUCLEOTIDE SEQUENCE [LARGE SCALE GENOMIC DNA]</scope>
    <source>
        <strain evidence="3 4">DSM 24574</strain>
    </source>
</reference>